<evidence type="ECO:0000313" key="2">
    <source>
        <dbReference type="Proteomes" id="UP000585638"/>
    </source>
</evidence>
<dbReference type="Proteomes" id="UP000585638">
    <property type="component" value="Unassembled WGS sequence"/>
</dbReference>
<organism evidence="1 2">
    <name type="scientific">Kutzneria kofuensis</name>
    <dbReference type="NCBI Taxonomy" id="103725"/>
    <lineage>
        <taxon>Bacteria</taxon>
        <taxon>Bacillati</taxon>
        <taxon>Actinomycetota</taxon>
        <taxon>Actinomycetes</taxon>
        <taxon>Pseudonocardiales</taxon>
        <taxon>Pseudonocardiaceae</taxon>
        <taxon>Kutzneria</taxon>
    </lineage>
</organism>
<dbReference type="EMBL" id="JACHIR010000002">
    <property type="protein sequence ID" value="MBB5896755.1"/>
    <property type="molecule type" value="Genomic_DNA"/>
</dbReference>
<proteinExistence type="predicted"/>
<sequence length="46" mass="5034">MTGVFRAARRPTYDDLARQQVETAKAGKTADLTALLRGTDAWPISL</sequence>
<dbReference type="AlphaFoldDB" id="A0A7W9KQH5"/>
<comment type="caution">
    <text evidence="1">The sequence shown here is derived from an EMBL/GenBank/DDBJ whole genome shotgun (WGS) entry which is preliminary data.</text>
</comment>
<gene>
    <name evidence="1" type="ORF">BJ998_008014</name>
</gene>
<name>A0A7W9KQH5_9PSEU</name>
<reference evidence="1 2" key="1">
    <citation type="submission" date="2020-08" db="EMBL/GenBank/DDBJ databases">
        <title>Sequencing the genomes of 1000 actinobacteria strains.</title>
        <authorList>
            <person name="Klenk H.-P."/>
        </authorList>
    </citation>
    <scope>NUCLEOTIDE SEQUENCE [LARGE SCALE GENOMIC DNA]</scope>
    <source>
        <strain evidence="1 2">DSM 43851</strain>
    </source>
</reference>
<dbReference type="RefSeq" id="WP_184869268.1">
    <property type="nucleotide sequence ID" value="NZ_JACHIR010000002.1"/>
</dbReference>
<keyword evidence="2" id="KW-1185">Reference proteome</keyword>
<evidence type="ECO:0000313" key="1">
    <source>
        <dbReference type="EMBL" id="MBB5896755.1"/>
    </source>
</evidence>
<accession>A0A7W9KQH5</accession>
<protein>
    <submittedName>
        <fullName evidence="1">Uncharacterized protein</fullName>
    </submittedName>
</protein>